<organism evidence="1 2">
    <name type="scientific">Mobilicoccus caccae</name>
    <dbReference type="NCBI Taxonomy" id="1859295"/>
    <lineage>
        <taxon>Bacteria</taxon>
        <taxon>Bacillati</taxon>
        <taxon>Actinomycetota</taxon>
        <taxon>Actinomycetes</taxon>
        <taxon>Micrococcales</taxon>
        <taxon>Dermatophilaceae</taxon>
        <taxon>Mobilicoccus</taxon>
    </lineage>
</organism>
<dbReference type="PANTHER" id="PTHR31891">
    <property type="entry name" value="FORMAMIDASE C869.04-RELATED"/>
    <property type="match status" value="1"/>
</dbReference>
<dbReference type="Gene3D" id="2.60.120.580">
    <property type="entry name" value="Acetamidase/Formamidase-like domains"/>
    <property type="match status" value="2"/>
</dbReference>
<dbReference type="RefSeq" id="WP_284305209.1">
    <property type="nucleotide sequence ID" value="NZ_BSUO01000001.1"/>
</dbReference>
<proteinExistence type="predicted"/>
<dbReference type="PANTHER" id="PTHR31891:SF1">
    <property type="entry name" value="FORMAMIDASE C869.04-RELATED"/>
    <property type="match status" value="1"/>
</dbReference>
<dbReference type="EMBL" id="BSUO01000001">
    <property type="protein sequence ID" value="GMA41673.1"/>
    <property type="molecule type" value="Genomic_DNA"/>
</dbReference>
<sequence length="311" mass="33510">MTTHEIPGPPFRLWSTEHEPVLTVSDGDVVEFTVQDASGGVYDDAQTGANPPALDFDRVYPLAGPVVVEGAESGDVVSLEPLEFTTGDWAWTASIPGLGLLPDDFDDAYLYRWDIQNQSSVAFHDVATIPLRPFLGVMAVTPDVAEPTPVMPPGYFGGNMDCRDLVVGSTLYLPVQLPGARLAFGDPHGAQGDGEVCVSAMELGSMQGAVRVRLHKDRVIPGPQFETTGPLRAGIEDAGHHATMGVAPDLMKAAQDAVRAMIDLLGREYRLEPRDAYLLCSVVVDLKISEVVDAPNWVVTAYLPKSVMNRR</sequence>
<dbReference type="Proteomes" id="UP001157126">
    <property type="component" value="Unassembled WGS sequence"/>
</dbReference>
<dbReference type="SUPFAM" id="SSF141130">
    <property type="entry name" value="Acetamidase/Formamidase-like"/>
    <property type="match status" value="1"/>
</dbReference>
<name>A0ABQ6IYB5_9MICO</name>
<dbReference type="InterPro" id="IPR004304">
    <property type="entry name" value="FmdA_AmdA"/>
</dbReference>
<comment type="caution">
    <text evidence="1">The sequence shown here is derived from an EMBL/GenBank/DDBJ whole genome shotgun (WGS) entry which is preliminary data.</text>
</comment>
<reference evidence="2" key="1">
    <citation type="journal article" date="2019" name="Int. J. Syst. Evol. Microbiol.">
        <title>The Global Catalogue of Microorganisms (GCM) 10K type strain sequencing project: providing services to taxonomists for standard genome sequencing and annotation.</title>
        <authorList>
            <consortium name="The Broad Institute Genomics Platform"/>
            <consortium name="The Broad Institute Genome Sequencing Center for Infectious Disease"/>
            <person name="Wu L."/>
            <person name="Ma J."/>
        </authorList>
    </citation>
    <scope>NUCLEOTIDE SEQUENCE [LARGE SCALE GENOMIC DNA]</scope>
    <source>
        <strain evidence="2">NBRC 113072</strain>
    </source>
</reference>
<keyword evidence="2" id="KW-1185">Reference proteome</keyword>
<accession>A0ABQ6IYB5</accession>
<gene>
    <name evidence="1" type="ORF">GCM10025883_37180</name>
</gene>
<evidence type="ECO:0000313" key="2">
    <source>
        <dbReference type="Proteomes" id="UP001157126"/>
    </source>
</evidence>
<protein>
    <submittedName>
        <fullName evidence="1">Acetamidase</fullName>
    </submittedName>
</protein>
<evidence type="ECO:0000313" key="1">
    <source>
        <dbReference type="EMBL" id="GMA41673.1"/>
    </source>
</evidence>
<dbReference type="Pfam" id="PF03069">
    <property type="entry name" value="FmdA_AmdA"/>
    <property type="match status" value="2"/>
</dbReference>
<dbReference type="Gene3D" id="3.10.28.20">
    <property type="entry name" value="Acetamidase/Formamidase-like domains"/>
    <property type="match status" value="1"/>
</dbReference>